<evidence type="ECO:0000313" key="2">
    <source>
        <dbReference type="Proteomes" id="UP000663824"/>
    </source>
</evidence>
<evidence type="ECO:0000313" key="1">
    <source>
        <dbReference type="EMBL" id="CAF2052599.1"/>
    </source>
</evidence>
<gene>
    <name evidence="1" type="ORF">MBJ925_LOCUS13317</name>
</gene>
<accession>A0A816PUR3</accession>
<reference evidence="1" key="1">
    <citation type="submission" date="2021-02" db="EMBL/GenBank/DDBJ databases">
        <authorList>
            <person name="Nowell W R."/>
        </authorList>
    </citation>
    <scope>NUCLEOTIDE SEQUENCE</scope>
</reference>
<dbReference type="EMBL" id="CAJNRE010006089">
    <property type="protein sequence ID" value="CAF2052599.1"/>
    <property type="molecule type" value="Genomic_DNA"/>
</dbReference>
<name>A0A816PUR3_9BILA</name>
<comment type="caution">
    <text evidence="1">The sequence shown here is derived from an EMBL/GenBank/DDBJ whole genome shotgun (WGS) entry which is preliminary data.</text>
</comment>
<protein>
    <submittedName>
        <fullName evidence="1">Uncharacterized protein</fullName>
    </submittedName>
</protein>
<proteinExistence type="predicted"/>
<dbReference type="Proteomes" id="UP000663824">
    <property type="component" value="Unassembled WGS sequence"/>
</dbReference>
<dbReference type="AlphaFoldDB" id="A0A816PUR3"/>
<organism evidence="1 2">
    <name type="scientific">Rotaria magnacalcarata</name>
    <dbReference type="NCBI Taxonomy" id="392030"/>
    <lineage>
        <taxon>Eukaryota</taxon>
        <taxon>Metazoa</taxon>
        <taxon>Spiralia</taxon>
        <taxon>Gnathifera</taxon>
        <taxon>Rotifera</taxon>
        <taxon>Eurotatoria</taxon>
        <taxon>Bdelloidea</taxon>
        <taxon>Philodinida</taxon>
        <taxon>Philodinidae</taxon>
        <taxon>Rotaria</taxon>
    </lineage>
</organism>
<sequence length="128" mass="14260">MVICATEMVVCATEMVNCAVEMVVCSTEMVNCTMRIGQLCHINGHLCHGNGHLYHGNGQLYHRNGHLYHEKWSFVPRKENTSYSAMLNIAEPVPRAESIPTNSWNSVYHLDHNSRIPGTSSTCGINSN</sequence>